<dbReference type="Gene3D" id="3.40.50.300">
    <property type="entry name" value="P-loop containing nucleotide triphosphate hydrolases"/>
    <property type="match status" value="1"/>
</dbReference>
<dbReference type="InterPro" id="IPR015199">
    <property type="entry name" value="DNA_pol_III_delta_C"/>
</dbReference>
<sequence>MANLYPWLTPIYHHITAAFQQGHGHHALLFKADEGLGAETLVRATAQFLLCRASQQVEKPCEQCHACYLFRAGNHPDFHVLASVDNKDIGVDQVREINEIISRHAQQGGNKVVHLQGAERLTEAAANALLKTLEEPPENTYFLLQTDVNASLLATIYSRCQAWMITVPSQEVALAWLRAQSSIALSEQKTDEISTALRINYGRPLLARQALEQGLIAKRHEFLRAFWLFYQRRSPLELLPMFDKSLILQQTEWMAAFLADALKDKLDIRDGWQCQDLVRGVRQFSEKQSVQGLLKANEIMRQVRSDLTRITAANQELILLDGLTRLITDVFEK</sequence>
<dbReference type="SUPFAM" id="SSF52540">
    <property type="entry name" value="P-loop containing nucleoside triphosphate hydrolases"/>
    <property type="match status" value="1"/>
</dbReference>
<keyword evidence="10" id="KW-1185">Reference proteome</keyword>
<dbReference type="NCBIfam" id="TIGR00678">
    <property type="entry name" value="holB"/>
    <property type="match status" value="1"/>
</dbReference>
<dbReference type="Gene3D" id="1.20.272.10">
    <property type="match status" value="1"/>
</dbReference>
<dbReference type="PANTHER" id="PTHR11669">
    <property type="entry name" value="REPLICATION FACTOR C / DNA POLYMERASE III GAMMA-TAU SUBUNIT"/>
    <property type="match status" value="1"/>
</dbReference>
<evidence type="ECO:0000256" key="2">
    <source>
        <dbReference type="ARBA" id="ARBA00014363"/>
    </source>
</evidence>
<dbReference type="NCBIfam" id="NF005362">
    <property type="entry name" value="PRK06871.1"/>
    <property type="match status" value="1"/>
</dbReference>
<proteinExistence type="predicted"/>
<evidence type="ECO:0000259" key="8">
    <source>
        <dbReference type="Pfam" id="PF09115"/>
    </source>
</evidence>
<evidence type="ECO:0000256" key="7">
    <source>
        <dbReference type="ARBA" id="ARBA00049244"/>
    </source>
</evidence>
<accession>A6VQH0</accession>
<evidence type="ECO:0000313" key="9">
    <source>
        <dbReference type="EMBL" id="ABR75217.1"/>
    </source>
</evidence>
<dbReference type="Pfam" id="PF09115">
    <property type="entry name" value="DNApol3-delta_C"/>
    <property type="match status" value="1"/>
</dbReference>
<dbReference type="PANTHER" id="PTHR11669:SF8">
    <property type="entry name" value="DNA POLYMERASE III SUBUNIT DELTA"/>
    <property type="match status" value="1"/>
</dbReference>
<dbReference type="InterPro" id="IPR008921">
    <property type="entry name" value="DNA_pol3_clamp-load_cplx_C"/>
</dbReference>
<name>A6VQH0_ACTSZ</name>
<dbReference type="GO" id="GO:0008408">
    <property type="term" value="F:3'-5' exonuclease activity"/>
    <property type="evidence" value="ECO:0007669"/>
    <property type="project" value="InterPro"/>
</dbReference>
<dbReference type="InterPro" id="IPR050238">
    <property type="entry name" value="DNA_Rep/Repair_Clamp_Loader"/>
</dbReference>
<dbReference type="InterPro" id="IPR004622">
    <property type="entry name" value="DNA_pol_HolB"/>
</dbReference>
<evidence type="ECO:0000256" key="6">
    <source>
        <dbReference type="ARBA" id="ARBA00022932"/>
    </source>
</evidence>
<dbReference type="EMBL" id="CP000746">
    <property type="protein sequence ID" value="ABR75217.1"/>
    <property type="molecule type" value="Genomic_DNA"/>
</dbReference>
<comment type="catalytic activity">
    <reaction evidence="7">
        <text>DNA(n) + a 2'-deoxyribonucleoside 5'-triphosphate = DNA(n+1) + diphosphate</text>
        <dbReference type="Rhea" id="RHEA:22508"/>
        <dbReference type="Rhea" id="RHEA-COMP:17339"/>
        <dbReference type="Rhea" id="RHEA-COMP:17340"/>
        <dbReference type="ChEBI" id="CHEBI:33019"/>
        <dbReference type="ChEBI" id="CHEBI:61560"/>
        <dbReference type="ChEBI" id="CHEBI:173112"/>
        <dbReference type="EC" id="2.7.7.7"/>
    </reaction>
</comment>
<feature type="domain" description="DNA polymerase III delta subunit C-terminal" evidence="8">
    <location>
        <begin position="215"/>
        <end position="326"/>
    </location>
</feature>
<dbReference type="GO" id="GO:0003887">
    <property type="term" value="F:DNA-directed DNA polymerase activity"/>
    <property type="evidence" value="ECO:0007669"/>
    <property type="project" value="UniProtKB-KW"/>
</dbReference>
<evidence type="ECO:0000256" key="5">
    <source>
        <dbReference type="ARBA" id="ARBA00022705"/>
    </source>
</evidence>
<dbReference type="EC" id="2.7.7.7" evidence="1"/>
<dbReference type="GO" id="GO:0006261">
    <property type="term" value="P:DNA-templated DNA replication"/>
    <property type="evidence" value="ECO:0007669"/>
    <property type="project" value="TreeGrafter"/>
</dbReference>
<reference evidence="10" key="1">
    <citation type="journal article" date="2010" name="BMC Genomics">
        <title>A genomic perspective on the potential of Actinobacillus succinogenes for industrial succinate production.</title>
        <authorList>
            <person name="McKinlay J.B."/>
            <person name="Laivenieks M."/>
            <person name="Schindler B.D."/>
            <person name="McKinlay A.A."/>
            <person name="Siddaramappa S."/>
            <person name="Challacombe J.F."/>
            <person name="Lowry S.R."/>
            <person name="Clum A."/>
            <person name="Lapidus A.L."/>
            <person name="Burkhart K.B."/>
            <person name="Harkins V."/>
            <person name="Vieille C."/>
        </authorList>
    </citation>
    <scope>NUCLEOTIDE SEQUENCE [LARGE SCALE GENOMIC DNA]</scope>
    <source>
        <strain evidence="10">ATCC 55618 / DSM 22257 / CCUG 43843 / 130Z</strain>
    </source>
</reference>
<keyword evidence="4 9" id="KW-0548">Nucleotidyltransferase</keyword>
<dbReference type="Pfam" id="PF13177">
    <property type="entry name" value="DNA_pol3_delta2"/>
    <property type="match status" value="1"/>
</dbReference>
<organism evidence="9 10">
    <name type="scientific">Actinobacillus succinogenes (strain ATCC 55618 / DSM 22257 / CCUG 43843 / 130Z)</name>
    <dbReference type="NCBI Taxonomy" id="339671"/>
    <lineage>
        <taxon>Bacteria</taxon>
        <taxon>Pseudomonadati</taxon>
        <taxon>Pseudomonadota</taxon>
        <taxon>Gammaproteobacteria</taxon>
        <taxon>Pasteurellales</taxon>
        <taxon>Pasteurellaceae</taxon>
        <taxon>Actinobacillus</taxon>
    </lineage>
</organism>
<evidence type="ECO:0000256" key="1">
    <source>
        <dbReference type="ARBA" id="ARBA00012417"/>
    </source>
</evidence>
<dbReference type="Proteomes" id="UP000001114">
    <property type="component" value="Chromosome"/>
</dbReference>
<dbReference type="SUPFAM" id="SSF48019">
    <property type="entry name" value="post-AAA+ oligomerization domain-like"/>
    <property type="match status" value="1"/>
</dbReference>
<dbReference type="eggNOG" id="COG0470">
    <property type="taxonomic scope" value="Bacteria"/>
</dbReference>
<evidence type="ECO:0000256" key="3">
    <source>
        <dbReference type="ARBA" id="ARBA00022679"/>
    </source>
</evidence>
<keyword evidence="5" id="KW-0235">DNA replication</keyword>
<dbReference type="AlphaFoldDB" id="A6VQH0"/>
<dbReference type="HOGENOM" id="CLU_006229_4_3_6"/>
<dbReference type="KEGG" id="asu:Asuc_1866"/>
<evidence type="ECO:0000256" key="4">
    <source>
        <dbReference type="ARBA" id="ARBA00022695"/>
    </source>
</evidence>
<dbReference type="RefSeq" id="WP_012073594.1">
    <property type="nucleotide sequence ID" value="NC_009655.1"/>
</dbReference>
<evidence type="ECO:0000313" key="10">
    <source>
        <dbReference type="Proteomes" id="UP000001114"/>
    </source>
</evidence>
<gene>
    <name evidence="9" type="ordered locus">Asuc_1866</name>
</gene>
<protein>
    <recommendedName>
        <fullName evidence="2">DNA polymerase III subunit delta'</fullName>
        <ecNumber evidence="1">2.7.7.7</ecNumber>
    </recommendedName>
</protein>
<keyword evidence="6" id="KW-0239">DNA-directed DNA polymerase</keyword>
<dbReference type="STRING" id="339671.Asuc_1866"/>
<dbReference type="GO" id="GO:0003677">
    <property type="term" value="F:DNA binding"/>
    <property type="evidence" value="ECO:0007669"/>
    <property type="project" value="InterPro"/>
</dbReference>
<dbReference type="OrthoDB" id="9811073at2"/>
<dbReference type="InterPro" id="IPR027417">
    <property type="entry name" value="P-loop_NTPase"/>
</dbReference>
<dbReference type="GO" id="GO:0009360">
    <property type="term" value="C:DNA polymerase III complex"/>
    <property type="evidence" value="ECO:0007669"/>
    <property type="project" value="InterPro"/>
</dbReference>
<keyword evidence="3 9" id="KW-0808">Transferase</keyword>